<dbReference type="PROSITE" id="PS51257">
    <property type="entry name" value="PROKAR_LIPOPROTEIN"/>
    <property type="match status" value="1"/>
</dbReference>
<dbReference type="OrthoDB" id="9930747at2759"/>
<keyword evidence="3" id="KW-1185">Reference proteome</keyword>
<gene>
    <name evidence="2" type="ORF">JZ751_022029</name>
</gene>
<dbReference type="Proteomes" id="UP000824540">
    <property type="component" value="Unassembled WGS sequence"/>
</dbReference>
<protein>
    <submittedName>
        <fullName evidence="2">Uncharacterized protein</fullName>
    </submittedName>
</protein>
<feature type="chain" id="PRO_5035731508" evidence="1">
    <location>
        <begin position="26"/>
        <end position="106"/>
    </location>
</feature>
<proteinExistence type="predicted"/>
<accession>A0A8T2NJB3</accession>
<name>A0A8T2NJB3_9TELE</name>
<dbReference type="AlphaFoldDB" id="A0A8T2NJB3"/>
<organism evidence="2 3">
    <name type="scientific">Albula glossodonta</name>
    <name type="common">roundjaw bonefish</name>
    <dbReference type="NCBI Taxonomy" id="121402"/>
    <lineage>
        <taxon>Eukaryota</taxon>
        <taxon>Metazoa</taxon>
        <taxon>Chordata</taxon>
        <taxon>Craniata</taxon>
        <taxon>Vertebrata</taxon>
        <taxon>Euteleostomi</taxon>
        <taxon>Actinopterygii</taxon>
        <taxon>Neopterygii</taxon>
        <taxon>Teleostei</taxon>
        <taxon>Albuliformes</taxon>
        <taxon>Albulidae</taxon>
        <taxon>Albula</taxon>
    </lineage>
</organism>
<evidence type="ECO:0000256" key="1">
    <source>
        <dbReference type="SAM" id="SignalP"/>
    </source>
</evidence>
<dbReference type="EMBL" id="JAFBMS010000046">
    <property type="protein sequence ID" value="KAG9340104.1"/>
    <property type="molecule type" value="Genomic_DNA"/>
</dbReference>
<evidence type="ECO:0000313" key="2">
    <source>
        <dbReference type="EMBL" id="KAG9340104.1"/>
    </source>
</evidence>
<feature type="non-terminal residue" evidence="2">
    <location>
        <position position="1"/>
    </location>
</feature>
<feature type="signal peptide" evidence="1">
    <location>
        <begin position="1"/>
        <end position="25"/>
    </location>
</feature>
<comment type="caution">
    <text evidence="2">The sequence shown here is derived from an EMBL/GenBank/DDBJ whole genome shotgun (WGS) entry which is preliminary data.</text>
</comment>
<keyword evidence="1" id="KW-0732">Signal</keyword>
<sequence length="106" mass="11270">MSVSCRLALLAVAFLIIGCVSLASGDYRRPTKVTTRCCTSVSRSTIKLPIIGYTIQNALPPCVNATMSLMYCPPTDHPDTAGLLILASSPPPHHNNAPVCDADFPK</sequence>
<evidence type="ECO:0000313" key="3">
    <source>
        <dbReference type="Proteomes" id="UP000824540"/>
    </source>
</evidence>
<reference evidence="2" key="1">
    <citation type="thesis" date="2021" institute="BYU ScholarsArchive" country="Provo, UT, USA">
        <title>Applications of and Algorithms for Genome Assembly and Genomic Analyses with an Emphasis on Marine Teleosts.</title>
        <authorList>
            <person name="Pickett B.D."/>
        </authorList>
    </citation>
    <scope>NUCLEOTIDE SEQUENCE</scope>
    <source>
        <strain evidence="2">HI-2016</strain>
    </source>
</reference>